<protein>
    <recommendedName>
        <fullName evidence="5">HTH CENPB-type domain-containing protein</fullName>
    </recommendedName>
</protein>
<evidence type="ECO:0000256" key="1">
    <source>
        <dbReference type="ARBA" id="ARBA00004123"/>
    </source>
</evidence>
<dbReference type="PANTHER" id="PTHR19303">
    <property type="entry name" value="TRANSPOSON"/>
    <property type="match status" value="1"/>
</dbReference>
<evidence type="ECO:0000256" key="3">
    <source>
        <dbReference type="ARBA" id="ARBA00023242"/>
    </source>
</evidence>
<proteinExistence type="predicted"/>
<dbReference type="SUPFAM" id="SSF46689">
    <property type="entry name" value="Homeodomain-like"/>
    <property type="match status" value="1"/>
</dbReference>
<evidence type="ECO:0000313" key="6">
    <source>
        <dbReference type="EMBL" id="KAL3399751.1"/>
    </source>
</evidence>
<evidence type="ECO:0000259" key="5">
    <source>
        <dbReference type="PROSITE" id="PS51253"/>
    </source>
</evidence>
<dbReference type="InterPro" id="IPR007889">
    <property type="entry name" value="HTH_Psq"/>
</dbReference>
<keyword evidence="2" id="KW-0238">DNA-binding</keyword>
<comment type="caution">
    <text evidence="6">The sequence shown here is derived from an EMBL/GenBank/DDBJ whole genome shotgun (WGS) entry which is preliminary data.</text>
</comment>
<sequence length="525" mass="59921">MGSTKQSKKKQKKDVKKKVVKKNTATNSTKNKVTKKTVSKAAAAKKNVKVPRKLYSSTALEKAVKAVNEQNKLSLREVAQAYGIPVTTLFRKKSNPDALHTKPGPDIVLTNETEKNIADWVVYRNQTGFSVNRDQLLDAVASCVKIMKLKTPFINDRPGRHWFEKFLKRYSDLSIKRTPRSDRKNKAKVTKEDVEGWFCAIQKYLNSKKLVNISADRVFNCKEASVSVDPKIENVVTTKRDRTAGSVSDADETRFNILCMYSGMGIRAPPMIMYNKEVSESVVKNLPEGWGTGLSENGWMTAESFYKYICDIFYPWLVKEKVQFPVIIYADNHLSYFSIPLVSFCREKNIEILGLIPSSTHIIQPLDISFFESFEESWKNILLQRKKVNKVSELKEVHYGRVVNYALENMPNEIESVVNGFEASGLAPFNPLAVNYIFAKRVKTSQQTPQNQIQNVHEEESVVNNEQTNSEMLRHLEATLAPDVLEKFEFSKAIGLWAGDIEFKAMFEYWLRLKIPSISQVYSKH</sequence>
<name>A0ABD2X362_9HYME</name>
<dbReference type="GO" id="GO:0005634">
    <property type="term" value="C:nucleus"/>
    <property type="evidence" value="ECO:0007669"/>
    <property type="project" value="UniProtKB-SubCell"/>
</dbReference>
<dbReference type="AlphaFoldDB" id="A0ABD2X362"/>
<dbReference type="PANTHER" id="PTHR19303:SF74">
    <property type="entry name" value="POGO TRANSPOSABLE ELEMENT WITH KRAB DOMAIN"/>
    <property type="match status" value="1"/>
</dbReference>
<dbReference type="Pfam" id="PF03184">
    <property type="entry name" value="DDE_1"/>
    <property type="match status" value="1"/>
</dbReference>
<dbReference type="InterPro" id="IPR006600">
    <property type="entry name" value="HTH_CenpB_DNA-bd_dom"/>
</dbReference>
<dbReference type="InterPro" id="IPR004875">
    <property type="entry name" value="DDE_SF_endonuclease_dom"/>
</dbReference>
<keyword evidence="7" id="KW-1185">Reference proteome</keyword>
<dbReference type="Proteomes" id="UP001627154">
    <property type="component" value="Unassembled WGS sequence"/>
</dbReference>
<dbReference type="GO" id="GO:0003677">
    <property type="term" value="F:DNA binding"/>
    <property type="evidence" value="ECO:0007669"/>
    <property type="project" value="UniProtKB-KW"/>
</dbReference>
<keyword evidence="3" id="KW-0539">Nucleus</keyword>
<dbReference type="Gene3D" id="1.10.10.60">
    <property type="entry name" value="Homeodomain-like"/>
    <property type="match status" value="1"/>
</dbReference>
<dbReference type="PROSITE" id="PS51253">
    <property type="entry name" value="HTH_CENPB"/>
    <property type="match status" value="1"/>
</dbReference>
<accession>A0ABD2X362</accession>
<evidence type="ECO:0000256" key="4">
    <source>
        <dbReference type="SAM" id="MobiDB-lite"/>
    </source>
</evidence>
<feature type="region of interest" description="Disordered" evidence="4">
    <location>
        <begin position="1"/>
        <end position="44"/>
    </location>
</feature>
<feature type="domain" description="HTH CENPB-type" evidence="5">
    <location>
        <begin position="101"/>
        <end position="176"/>
    </location>
</feature>
<organism evidence="6 7">
    <name type="scientific">Trichogramma kaykai</name>
    <dbReference type="NCBI Taxonomy" id="54128"/>
    <lineage>
        <taxon>Eukaryota</taxon>
        <taxon>Metazoa</taxon>
        <taxon>Ecdysozoa</taxon>
        <taxon>Arthropoda</taxon>
        <taxon>Hexapoda</taxon>
        <taxon>Insecta</taxon>
        <taxon>Pterygota</taxon>
        <taxon>Neoptera</taxon>
        <taxon>Endopterygota</taxon>
        <taxon>Hymenoptera</taxon>
        <taxon>Apocrita</taxon>
        <taxon>Proctotrupomorpha</taxon>
        <taxon>Chalcidoidea</taxon>
        <taxon>Trichogrammatidae</taxon>
        <taxon>Trichogramma</taxon>
    </lineage>
</organism>
<reference evidence="6 7" key="1">
    <citation type="journal article" date="2024" name="bioRxiv">
        <title>A reference genome for Trichogramma kaykai: A tiny desert-dwelling parasitoid wasp with competing sex-ratio distorters.</title>
        <authorList>
            <person name="Culotta J."/>
            <person name="Lindsey A.R."/>
        </authorList>
    </citation>
    <scope>NUCLEOTIDE SEQUENCE [LARGE SCALE GENOMIC DNA]</scope>
    <source>
        <strain evidence="6 7">KSX58</strain>
    </source>
</reference>
<dbReference type="InterPro" id="IPR009057">
    <property type="entry name" value="Homeodomain-like_sf"/>
</dbReference>
<dbReference type="Pfam" id="PF05225">
    <property type="entry name" value="HTH_psq"/>
    <property type="match status" value="1"/>
</dbReference>
<dbReference type="InterPro" id="IPR050863">
    <property type="entry name" value="CenT-Element_Derived"/>
</dbReference>
<evidence type="ECO:0000256" key="2">
    <source>
        <dbReference type="ARBA" id="ARBA00023125"/>
    </source>
</evidence>
<gene>
    <name evidence="6" type="ORF">TKK_006995</name>
</gene>
<comment type="subcellular location">
    <subcellularLocation>
        <location evidence="1">Nucleus</location>
    </subcellularLocation>
</comment>
<dbReference type="EMBL" id="JBJJXI010000055">
    <property type="protein sequence ID" value="KAL3399751.1"/>
    <property type="molecule type" value="Genomic_DNA"/>
</dbReference>
<feature type="compositionally biased region" description="Basic residues" evidence="4">
    <location>
        <begin position="1"/>
        <end position="21"/>
    </location>
</feature>
<evidence type="ECO:0000313" key="7">
    <source>
        <dbReference type="Proteomes" id="UP001627154"/>
    </source>
</evidence>
<feature type="compositionally biased region" description="Low complexity" evidence="4">
    <location>
        <begin position="22"/>
        <end position="31"/>
    </location>
</feature>